<dbReference type="EMBL" id="MK751526">
    <property type="protein sequence ID" value="QGA72530.1"/>
    <property type="molecule type" value="mRNA"/>
</dbReference>
<keyword evidence="3" id="KW-1003">Cell membrane</keyword>
<comment type="subcellular location">
    <subcellularLocation>
        <location evidence="1">Cell membrane</location>
        <topology evidence="1">Multi-pass membrane protein</topology>
    </subcellularLocation>
</comment>
<dbReference type="InterPro" id="IPR017452">
    <property type="entry name" value="GPCR_Rhodpsn_7TM"/>
</dbReference>
<keyword evidence="6" id="KW-0677">Repeat</keyword>
<evidence type="ECO:0000256" key="4">
    <source>
        <dbReference type="ARBA" id="ARBA00022614"/>
    </source>
</evidence>
<evidence type="ECO:0000256" key="11">
    <source>
        <dbReference type="ARBA" id="ARBA00023224"/>
    </source>
</evidence>
<dbReference type="Pfam" id="PF00001">
    <property type="entry name" value="7tm_1"/>
    <property type="match status" value="1"/>
</dbReference>
<dbReference type="GO" id="GO:0005886">
    <property type="term" value="C:plasma membrane"/>
    <property type="evidence" value="ECO:0007669"/>
    <property type="project" value="UniProtKB-SubCell"/>
</dbReference>
<feature type="transmembrane region" description="Helical" evidence="12">
    <location>
        <begin position="600"/>
        <end position="625"/>
    </location>
</feature>
<evidence type="ECO:0000256" key="7">
    <source>
        <dbReference type="ARBA" id="ARBA00022989"/>
    </source>
</evidence>
<dbReference type="InterPro" id="IPR032675">
    <property type="entry name" value="LRR_dom_sf"/>
</dbReference>
<dbReference type="InterPro" id="IPR000276">
    <property type="entry name" value="GPCR_Rhodpsn"/>
</dbReference>
<feature type="signal peptide" evidence="13">
    <location>
        <begin position="1"/>
        <end position="18"/>
    </location>
</feature>
<comment type="similarity">
    <text evidence="2">Belongs to the G-protein coupled receptor 1 family.</text>
</comment>
<dbReference type="CDD" id="cd15136">
    <property type="entry name" value="7tmA_Glyco_hormone_R"/>
    <property type="match status" value="1"/>
</dbReference>
<dbReference type="AlphaFoldDB" id="A0A5Q0TXD8"/>
<feature type="transmembrane region" description="Helical" evidence="12">
    <location>
        <begin position="557"/>
        <end position="580"/>
    </location>
</feature>
<keyword evidence="10 15" id="KW-0675">Receptor</keyword>
<evidence type="ECO:0000256" key="1">
    <source>
        <dbReference type="ARBA" id="ARBA00004651"/>
    </source>
</evidence>
<keyword evidence="13" id="KW-0732">Signal</keyword>
<dbReference type="FunFam" id="1.20.1070.10:FF:000181">
    <property type="entry name" value="Thyrotropin receptor"/>
    <property type="match status" value="1"/>
</dbReference>
<gene>
    <name evidence="15" type="primary">GPCR</name>
</gene>
<organism evidence="15">
    <name type="scientific">Rhynchophorus ferrugineus</name>
    <name type="common">Red palm weevil</name>
    <name type="synonym">Curculio ferrugineus</name>
    <dbReference type="NCBI Taxonomy" id="354439"/>
    <lineage>
        <taxon>Eukaryota</taxon>
        <taxon>Metazoa</taxon>
        <taxon>Ecdysozoa</taxon>
        <taxon>Arthropoda</taxon>
        <taxon>Hexapoda</taxon>
        <taxon>Insecta</taxon>
        <taxon>Pterygota</taxon>
        <taxon>Neoptera</taxon>
        <taxon>Endopterygota</taxon>
        <taxon>Coleoptera</taxon>
        <taxon>Polyphaga</taxon>
        <taxon>Cucujiformia</taxon>
        <taxon>Curculionidae</taxon>
        <taxon>Dryophthorinae</taxon>
        <taxon>Rhynchophorus</taxon>
    </lineage>
</organism>
<accession>A0A5Q0TXD8</accession>
<sequence>MLYTLLSIWLLSVKNISGTFNMDYSATEQPPAPFNCSVYTHEEEFEVHCRGNGLTAIPSNLNASLNKLIISESRDITVVTSKSMEPYKARLQDVVLSDLPNLRVIEEGSFSNISSLRTIYIYNTPQIKFIYGLLKGVTSKHFRSLRIVNTGLHEVPELFYLSPENTLFLLDLDHNKIEKLTRNSIRVTAQQVTLNFNEIGKIEDYAFNGSEIGKLHITGNPKLTELGEFAFGGIRNLRELDLSQTSITILPDVGLELLEKLKIRDTPSLHIIPSLYDMQGLRTAKLTHHFHCCAFKYPQEHNPTKHAAYQTSMRQACIKNQIMDKTKELTKMKRSIRYPNYDQDQFPLEKTMKSPNAQIPLTGQFIGHQEPRETIDEVEEDLYEDFGVFHSSPTMINSTPIEIYCGNVSFKLQDVKCDPEPNALNPCEDIMGFTWLRNSVWFVVILAVVGNVAVIIVIWFSKTEVNVSRFLMCHLAFADLCMGLYLLLIASMDYHSVGTYFNFAYDWQYGIGCQIAGFLTVFAGHLSIFTLTVVTLERWFAIKYAIDLTKRIRLKTAVEIMIVGWIYSILMGMLPLLGINKYSSTSICLPMEVESVLNKAYLYIIFIINGISLALIVFFYAQIYFSLGYETRRASHKGEMTIAKKMALLIFTDFATYTPVAFFGMCALIGYPLINITKSKILLVFFYPLNACANPYLYALMTSQYRRDLYLIISRCGLCKNKAQKYCLKDDMPMTKPSPLLPRQESVSQCCNNHCKQNGSSSASTNTFV</sequence>
<feature type="transmembrane region" description="Helical" evidence="12">
    <location>
        <begin position="680"/>
        <end position="700"/>
    </location>
</feature>
<feature type="transmembrane region" description="Helical" evidence="12">
    <location>
        <begin position="509"/>
        <end position="536"/>
    </location>
</feature>
<evidence type="ECO:0000256" key="9">
    <source>
        <dbReference type="ARBA" id="ARBA00023136"/>
    </source>
</evidence>
<feature type="transmembrane region" description="Helical" evidence="12">
    <location>
        <begin position="467"/>
        <end position="489"/>
    </location>
</feature>
<evidence type="ECO:0000256" key="2">
    <source>
        <dbReference type="ARBA" id="ARBA00010663"/>
    </source>
</evidence>
<proteinExistence type="evidence at transcript level"/>
<dbReference type="Gene3D" id="1.20.1070.10">
    <property type="entry name" value="Rhodopsin 7-helix transmembrane proteins"/>
    <property type="match status" value="1"/>
</dbReference>
<evidence type="ECO:0000256" key="10">
    <source>
        <dbReference type="ARBA" id="ARBA00023170"/>
    </source>
</evidence>
<dbReference type="GO" id="GO:0016500">
    <property type="term" value="F:protein-hormone receptor activity"/>
    <property type="evidence" value="ECO:0007669"/>
    <property type="project" value="InterPro"/>
</dbReference>
<evidence type="ECO:0000313" key="15">
    <source>
        <dbReference type="EMBL" id="QGA72530.1"/>
    </source>
</evidence>
<feature type="transmembrane region" description="Helical" evidence="12">
    <location>
        <begin position="646"/>
        <end position="674"/>
    </location>
</feature>
<dbReference type="PROSITE" id="PS50262">
    <property type="entry name" value="G_PROTEIN_RECEP_F1_2"/>
    <property type="match status" value="1"/>
</dbReference>
<keyword evidence="8" id="KW-0297">G-protein coupled receptor</keyword>
<reference evidence="15" key="1">
    <citation type="submission" date="2019-04" db="EMBL/GenBank/DDBJ databases">
        <title>Identification and expression profiles of neuropeptides and their G protein-coupled receptors in the Red palm weevil Rhynchophorus ferrugineus (Coleoptera: Curculionidae).</title>
        <authorList>
            <person name="Zhang H."/>
            <person name="Bai J."/>
            <person name="Huang S."/>
            <person name="Hou Y."/>
        </authorList>
    </citation>
    <scope>NUCLEOTIDE SEQUENCE</scope>
</reference>
<dbReference type="GO" id="GO:0009755">
    <property type="term" value="P:hormone-mediated signaling pathway"/>
    <property type="evidence" value="ECO:0007669"/>
    <property type="project" value="TreeGrafter"/>
</dbReference>
<protein>
    <submittedName>
        <fullName evidence="15">Follicle-stimulating hormone receptor-like protein</fullName>
    </submittedName>
</protein>
<keyword evidence="11" id="KW-0807">Transducer</keyword>
<dbReference type="PROSITE" id="PS00237">
    <property type="entry name" value="G_PROTEIN_RECEP_F1_1"/>
    <property type="match status" value="1"/>
</dbReference>
<dbReference type="PRINTS" id="PR00237">
    <property type="entry name" value="GPCRRHODOPSN"/>
</dbReference>
<dbReference type="PANTHER" id="PTHR24372">
    <property type="entry name" value="GLYCOPROTEIN HORMONE RECEPTOR"/>
    <property type="match status" value="1"/>
</dbReference>
<evidence type="ECO:0000256" key="8">
    <source>
        <dbReference type="ARBA" id="ARBA00023040"/>
    </source>
</evidence>
<dbReference type="Gene3D" id="3.80.10.10">
    <property type="entry name" value="Ribonuclease Inhibitor"/>
    <property type="match status" value="1"/>
</dbReference>
<keyword evidence="5 12" id="KW-0812">Transmembrane</keyword>
<feature type="domain" description="G-protein coupled receptors family 1 profile" evidence="14">
    <location>
        <begin position="450"/>
        <end position="698"/>
    </location>
</feature>
<feature type="chain" id="PRO_5024360948" evidence="13">
    <location>
        <begin position="19"/>
        <end position="769"/>
    </location>
</feature>
<keyword evidence="7 12" id="KW-1133">Transmembrane helix</keyword>
<evidence type="ECO:0000256" key="12">
    <source>
        <dbReference type="SAM" id="Phobius"/>
    </source>
</evidence>
<dbReference type="InterPro" id="IPR026906">
    <property type="entry name" value="LRR_5"/>
</dbReference>
<evidence type="ECO:0000256" key="6">
    <source>
        <dbReference type="ARBA" id="ARBA00022737"/>
    </source>
</evidence>
<feature type="transmembrane region" description="Helical" evidence="12">
    <location>
        <begin position="440"/>
        <end position="460"/>
    </location>
</feature>
<evidence type="ECO:0000256" key="13">
    <source>
        <dbReference type="SAM" id="SignalP"/>
    </source>
</evidence>
<dbReference type="SUPFAM" id="SSF52058">
    <property type="entry name" value="L domain-like"/>
    <property type="match status" value="1"/>
</dbReference>
<keyword evidence="4" id="KW-0433">Leucine-rich repeat</keyword>
<evidence type="ECO:0000259" key="14">
    <source>
        <dbReference type="PROSITE" id="PS50262"/>
    </source>
</evidence>
<dbReference type="InterPro" id="IPR002131">
    <property type="entry name" value="Gphrmn_rcpt_fam"/>
</dbReference>
<dbReference type="SUPFAM" id="SSF81321">
    <property type="entry name" value="Family A G protein-coupled receptor-like"/>
    <property type="match status" value="1"/>
</dbReference>
<name>A0A5Q0TXD8_RHYFE</name>
<dbReference type="GO" id="GO:0007189">
    <property type="term" value="P:adenylate cyclase-activating G protein-coupled receptor signaling pathway"/>
    <property type="evidence" value="ECO:0007669"/>
    <property type="project" value="TreeGrafter"/>
</dbReference>
<keyword evidence="9 12" id="KW-0472">Membrane</keyword>
<evidence type="ECO:0000256" key="5">
    <source>
        <dbReference type="ARBA" id="ARBA00022692"/>
    </source>
</evidence>
<dbReference type="PRINTS" id="PR00373">
    <property type="entry name" value="GLYCHORMONER"/>
</dbReference>
<dbReference type="GO" id="GO:0008528">
    <property type="term" value="F:G protein-coupled peptide receptor activity"/>
    <property type="evidence" value="ECO:0007669"/>
    <property type="project" value="TreeGrafter"/>
</dbReference>
<dbReference type="Pfam" id="PF13306">
    <property type="entry name" value="LRR_5"/>
    <property type="match status" value="1"/>
</dbReference>
<evidence type="ECO:0000256" key="3">
    <source>
        <dbReference type="ARBA" id="ARBA00022475"/>
    </source>
</evidence>
<dbReference type="PANTHER" id="PTHR24372:SF74">
    <property type="entry name" value="LP13728P"/>
    <property type="match status" value="1"/>
</dbReference>